<evidence type="ECO:0000256" key="5">
    <source>
        <dbReference type="ARBA" id="ARBA00022598"/>
    </source>
</evidence>
<comment type="similarity">
    <text evidence="2 11 12">Belongs to the class-I aminoacyl-tRNA synthetase family.</text>
</comment>
<evidence type="ECO:0000313" key="16">
    <source>
        <dbReference type="Proteomes" id="UP000037267"/>
    </source>
</evidence>
<dbReference type="SMART" id="SM01016">
    <property type="entry name" value="Arg_tRNA_synt_N"/>
    <property type="match status" value="1"/>
</dbReference>
<dbReference type="Gene3D" id="3.40.50.620">
    <property type="entry name" value="HUPs"/>
    <property type="match status" value="1"/>
</dbReference>
<dbReference type="SUPFAM" id="SSF55190">
    <property type="entry name" value="Arginyl-tRNA synthetase (ArgRS), N-terminal 'additional' domain"/>
    <property type="match status" value="1"/>
</dbReference>
<dbReference type="FunFam" id="1.10.730.10:FF:000006">
    <property type="entry name" value="Arginyl-tRNA synthetase 2, mitochondrial"/>
    <property type="match status" value="1"/>
</dbReference>
<dbReference type="InterPro" id="IPR005148">
    <property type="entry name" value="Arg-tRNA-synth_N"/>
</dbReference>
<keyword evidence="16" id="KW-1185">Reference proteome</keyword>
<name>A0A0L0W7U0_GOTPU</name>
<dbReference type="HAMAP" id="MF_00123">
    <property type="entry name" value="Arg_tRNA_synth"/>
    <property type="match status" value="1"/>
</dbReference>
<dbReference type="InterPro" id="IPR001278">
    <property type="entry name" value="Arg-tRNA-ligase"/>
</dbReference>
<dbReference type="GO" id="GO:0005737">
    <property type="term" value="C:cytoplasm"/>
    <property type="evidence" value="ECO:0007669"/>
    <property type="project" value="UniProtKB-SubCell"/>
</dbReference>
<feature type="short sequence motif" description="'HIGH' region" evidence="11">
    <location>
        <begin position="123"/>
        <end position="133"/>
    </location>
</feature>
<dbReference type="SUPFAM" id="SSF52374">
    <property type="entry name" value="Nucleotidylyl transferase"/>
    <property type="match status" value="1"/>
</dbReference>
<dbReference type="Pfam" id="PF05746">
    <property type="entry name" value="DALR_1"/>
    <property type="match status" value="1"/>
</dbReference>
<dbReference type="OrthoDB" id="9805987at2"/>
<dbReference type="InterPro" id="IPR014729">
    <property type="entry name" value="Rossmann-like_a/b/a_fold"/>
</dbReference>
<evidence type="ECO:0000313" key="15">
    <source>
        <dbReference type="EMBL" id="KNF07497.1"/>
    </source>
</evidence>
<keyword evidence="4 11" id="KW-0963">Cytoplasm</keyword>
<evidence type="ECO:0000256" key="8">
    <source>
        <dbReference type="ARBA" id="ARBA00022917"/>
    </source>
</evidence>
<keyword evidence="9 11" id="KW-0030">Aminoacyl-tRNA synthetase</keyword>
<gene>
    <name evidence="11 15" type="primary">argS</name>
    <name evidence="15" type="ORF">CLPU_16c00530</name>
</gene>
<feature type="domain" description="DALR anticodon binding" evidence="13">
    <location>
        <begin position="451"/>
        <end position="566"/>
    </location>
</feature>
<evidence type="ECO:0000256" key="12">
    <source>
        <dbReference type="RuleBase" id="RU363038"/>
    </source>
</evidence>
<evidence type="ECO:0000256" key="7">
    <source>
        <dbReference type="ARBA" id="ARBA00022840"/>
    </source>
</evidence>
<dbReference type="Pfam" id="PF03485">
    <property type="entry name" value="Arg_tRNA_synt_N"/>
    <property type="match status" value="1"/>
</dbReference>
<dbReference type="PANTHER" id="PTHR11956:SF5">
    <property type="entry name" value="ARGININE--TRNA LIGASE, CYTOPLASMIC"/>
    <property type="match status" value="1"/>
</dbReference>
<evidence type="ECO:0000256" key="6">
    <source>
        <dbReference type="ARBA" id="ARBA00022741"/>
    </source>
</evidence>
<dbReference type="AlphaFoldDB" id="A0A0L0W7U0"/>
<comment type="subcellular location">
    <subcellularLocation>
        <location evidence="1 11">Cytoplasm</location>
    </subcellularLocation>
</comment>
<dbReference type="EMBL" id="LGSS01000016">
    <property type="protein sequence ID" value="KNF07497.1"/>
    <property type="molecule type" value="Genomic_DNA"/>
</dbReference>
<comment type="catalytic activity">
    <reaction evidence="10 11">
        <text>tRNA(Arg) + L-arginine + ATP = L-arginyl-tRNA(Arg) + AMP + diphosphate</text>
        <dbReference type="Rhea" id="RHEA:20301"/>
        <dbReference type="Rhea" id="RHEA-COMP:9658"/>
        <dbReference type="Rhea" id="RHEA-COMP:9673"/>
        <dbReference type="ChEBI" id="CHEBI:30616"/>
        <dbReference type="ChEBI" id="CHEBI:32682"/>
        <dbReference type="ChEBI" id="CHEBI:33019"/>
        <dbReference type="ChEBI" id="CHEBI:78442"/>
        <dbReference type="ChEBI" id="CHEBI:78513"/>
        <dbReference type="ChEBI" id="CHEBI:456215"/>
        <dbReference type="EC" id="6.1.1.19"/>
    </reaction>
</comment>
<dbReference type="InterPro" id="IPR009080">
    <property type="entry name" value="tRNAsynth_Ia_anticodon-bd"/>
</dbReference>
<dbReference type="STRING" id="1503.CLPU_16c00530"/>
<keyword evidence="7 11" id="KW-0067">ATP-binding</keyword>
<dbReference type="NCBIfam" id="TIGR00456">
    <property type="entry name" value="argS"/>
    <property type="match status" value="1"/>
</dbReference>
<keyword evidence="8 11" id="KW-0648">Protein biosynthesis</keyword>
<dbReference type="Proteomes" id="UP000037267">
    <property type="component" value="Unassembled WGS sequence"/>
</dbReference>
<evidence type="ECO:0000259" key="13">
    <source>
        <dbReference type="SMART" id="SM00836"/>
    </source>
</evidence>
<evidence type="ECO:0000256" key="3">
    <source>
        <dbReference type="ARBA" id="ARBA00011245"/>
    </source>
</evidence>
<dbReference type="EC" id="6.1.1.19" evidence="11"/>
<comment type="subunit">
    <text evidence="3 11">Monomer.</text>
</comment>
<dbReference type="SMART" id="SM00836">
    <property type="entry name" value="DALR_1"/>
    <property type="match status" value="1"/>
</dbReference>
<evidence type="ECO:0000256" key="9">
    <source>
        <dbReference type="ARBA" id="ARBA00023146"/>
    </source>
</evidence>
<reference evidence="16" key="1">
    <citation type="submission" date="2015-07" db="EMBL/GenBank/DDBJ databases">
        <title>Draft genome sequence of the purine-degrading Gottschalkia purinilyticum DSM 1384 (formerly Clostridium purinilyticum).</title>
        <authorList>
            <person name="Poehlein A."/>
            <person name="Schiel-Bengelsdorf B."/>
            <person name="Bengelsdorf F.R."/>
            <person name="Daniel R."/>
            <person name="Duerre P."/>
        </authorList>
    </citation>
    <scope>NUCLEOTIDE SEQUENCE [LARGE SCALE GENOMIC DNA]</scope>
    <source>
        <strain evidence="16">DSM 1384</strain>
    </source>
</reference>
<dbReference type="PATRIC" id="fig|1503.3.peg.671"/>
<dbReference type="PANTHER" id="PTHR11956">
    <property type="entry name" value="ARGINYL-TRNA SYNTHETASE"/>
    <property type="match status" value="1"/>
</dbReference>
<dbReference type="Pfam" id="PF00750">
    <property type="entry name" value="tRNA-synt_1d"/>
    <property type="match status" value="1"/>
</dbReference>
<dbReference type="Gene3D" id="1.10.730.10">
    <property type="entry name" value="Isoleucyl-tRNA Synthetase, Domain 1"/>
    <property type="match status" value="1"/>
</dbReference>
<dbReference type="GO" id="GO:0006420">
    <property type="term" value="P:arginyl-tRNA aminoacylation"/>
    <property type="evidence" value="ECO:0007669"/>
    <property type="project" value="UniProtKB-UniRule"/>
</dbReference>
<accession>A0A0L0W7U0</accession>
<evidence type="ECO:0000256" key="10">
    <source>
        <dbReference type="ARBA" id="ARBA00049339"/>
    </source>
</evidence>
<evidence type="ECO:0000259" key="14">
    <source>
        <dbReference type="SMART" id="SM01016"/>
    </source>
</evidence>
<proteinExistence type="inferred from homology"/>
<dbReference type="InterPro" id="IPR001412">
    <property type="entry name" value="aa-tRNA-synth_I_CS"/>
</dbReference>
<evidence type="ECO:0000256" key="2">
    <source>
        <dbReference type="ARBA" id="ARBA00005594"/>
    </source>
</evidence>
<keyword evidence="5 11" id="KW-0436">Ligase</keyword>
<comment type="caution">
    <text evidence="15">The sequence shown here is derived from an EMBL/GenBank/DDBJ whole genome shotgun (WGS) entry which is preliminary data.</text>
</comment>
<keyword evidence="6 11" id="KW-0547">Nucleotide-binding</keyword>
<evidence type="ECO:0000256" key="4">
    <source>
        <dbReference type="ARBA" id="ARBA00022490"/>
    </source>
</evidence>
<dbReference type="InterPro" id="IPR008909">
    <property type="entry name" value="DALR_anticod-bd"/>
</dbReference>
<evidence type="ECO:0000256" key="11">
    <source>
        <dbReference type="HAMAP-Rule" id="MF_00123"/>
    </source>
</evidence>
<dbReference type="CDD" id="cd07956">
    <property type="entry name" value="Anticodon_Ia_Arg"/>
    <property type="match status" value="1"/>
</dbReference>
<dbReference type="InterPro" id="IPR036695">
    <property type="entry name" value="Arg-tRNA-synth_N_sf"/>
</dbReference>
<sequence length="566" mass="65151">MIDFKNEISILISSEVEGLNVEEIESLIEVPPNYDLGDYALPCFRFAKIFRKSPNIIAEELAENLKGNKYFSKIENVGGYINFFVNKEILAKTVLEEVLNQKEKFGSKNIGEGKNVVIDYSSPNIAKPFHVGHLRSTVIGKSLYNIYNFLGYNSIGINHLGDWGTQFGKMICAYKKWGNKEEIEREPIKTLQGLYVKFHEECEKEPSLEDEGRMWFKKLEDGDEEAKKIWKWFVELSLEEFERIYKLLKVDFDYYTGESFYEDKMDRVVDMIKEKNILKESKGAYIVDLEDYNMPPCLIIKSDGTTIYATRDITAAIYRKDTFDFAKAIYITDYAQNLHFAQWFKVIELMGYDWAKNLEHVPFGRVSTEEGKLQTRKGNVILLDELLERAIEKVKLVIEEKNPGLENKEEVAKMVGIGAVIFNDLSNNKIKDIVFNWDRMLSFEGETGPYVQYTHARANSVLRKAQYDVTSDIDYSLLTNDVAINVIRLLQSFSNAVVSAMEKNEPSFIARHIIDLAQAFNRFYHECPIIVEDEKTQKARLSIVYSVVTVLKTGLGLLGIEAPEKM</sequence>
<dbReference type="SUPFAM" id="SSF47323">
    <property type="entry name" value="Anticodon-binding domain of a subclass of class I aminoacyl-tRNA synthetases"/>
    <property type="match status" value="1"/>
</dbReference>
<evidence type="ECO:0000256" key="1">
    <source>
        <dbReference type="ARBA" id="ARBA00004496"/>
    </source>
</evidence>
<protein>
    <recommendedName>
        <fullName evidence="11">Arginine--tRNA ligase</fullName>
        <ecNumber evidence="11">6.1.1.19</ecNumber>
    </recommendedName>
    <alternativeName>
        <fullName evidence="11">Arginyl-tRNA synthetase</fullName>
        <shortName evidence="11">ArgRS</shortName>
    </alternativeName>
</protein>
<dbReference type="RefSeq" id="WP_050356210.1">
    <property type="nucleotide sequence ID" value="NZ_LGSS01000016.1"/>
</dbReference>
<dbReference type="InterPro" id="IPR035684">
    <property type="entry name" value="ArgRS_core"/>
</dbReference>
<dbReference type="PROSITE" id="PS00178">
    <property type="entry name" value="AA_TRNA_LIGASE_I"/>
    <property type="match status" value="1"/>
</dbReference>
<dbReference type="PRINTS" id="PR01038">
    <property type="entry name" value="TRNASYNTHARG"/>
</dbReference>
<feature type="domain" description="Arginyl tRNA synthetase N-terminal" evidence="14">
    <location>
        <begin position="6"/>
        <end position="85"/>
    </location>
</feature>
<dbReference type="GO" id="GO:0004814">
    <property type="term" value="F:arginine-tRNA ligase activity"/>
    <property type="evidence" value="ECO:0007669"/>
    <property type="project" value="UniProtKB-UniRule"/>
</dbReference>
<dbReference type="FunFam" id="3.40.50.620:FF:000116">
    <property type="entry name" value="Arginine--tRNA ligase"/>
    <property type="match status" value="1"/>
</dbReference>
<dbReference type="GO" id="GO:0005524">
    <property type="term" value="F:ATP binding"/>
    <property type="evidence" value="ECO:0007669"/>
    <property type="project" value="UniProtKB-UniRule"/>
</dbReference>
<organism evidence="15 16">
    <name type="scientific">Gottschalkia purinilytica</name>
    <name type="common">Clostridium purinilyticum</name>
    <dbReference type="NCBI Taxonomy" id="1503"/>
    <lineage>
        <taxon>Bacteria</taxon>
        <taxon>Bacillati</taxon>
        <taxon>Bacillota</taxon>
        <taxon>Tissierellia</taxon>
        <taxon>Tissierellales</taxon>
        <taxon>Gottschalkiaceae</taxon>
        <taxon>Gottschalkia</taxon>
    </lineage>
</organism>
<dbReference type="Gene3D" id="3.30.1360.70">
    <property type="entry name" value="Arginyl tRNA synthetase N-terminal domain"/>
    <property type="match status" value="1"/>
</dbReference>
<dbReference type="CDD" id="cd00671">
    <property type="entry name" value="ArgRS_core"/>
    <property type="match status" value="1"/>
</dbReference>